<keyword evidence="2" id="KW-1003">Cell membrane</keyword>
<feature type="transmembrane region" description="Helical" evidence="6">
    <location>
        <begin position="310"/>
        <end position="337"/>
    </location>
</feature>
<evidence type="ECO:0000313" key="9">
    <source>
        <dbReference type="Proteomes" id="UP000291289"/>
    </source>
</evidence>
<evidence type="ECO:0000256" key="4">
    <source>
        <dbReference type="ARBA" id="ARBA00022989"/>
    </source>
</evidence>
<protein>
    <submittedName>
        <fullName evidence="8">ComEC/Rec2 family competence protein</fullName>
    </submittedName>
</protein>
<name>A0A4R0QWD2_9BIFI</name>
<keyword evidence="4 6" id="KW-1133">Transmembrane helix</keyword>
<proteinExistence type="predicted"/>
<feature type="domain" description="ComEC/Rec2-related protein" evidence="7">
    <location>
        <begin position="305"/>
        <end position="557"/>
    </location>
</feature>
<feature type="transmembrane region" description="Helical" evidence="6">
    <location>
        <begin position="12"/>
        <end position="31"/>
    </location>
</feature>
<dbReference type="GO" id="GO:0005886">
    <property type="term" value="C:plasma membrane"/>
    <property type="evidence" value="ECO:0007669"/>
    <property type="project" value="UniProtKB-SubCell"/>
</dbReference>
<feature type="transmembrane region" description="Helical" evidence="6">
    <location>
        <begin position="471"/>
        <end position="495"/>
    </location>
</feature>
<comment type="subcellular location">
    <subcellularLocation>
        <location evidence="1">Cell membrane</location>
        <topology evidence="1">Multi-pass membrane protein</topology>
    </subcellularLocation>
</comment>
<keyword evidence="9" id="KW-1185">Reference proteome</keyword>
<gene>
    <name evidence="8" type="ORF">EJ419_07865</name>
</gene>
<accession>A0A4R0QWD2</accession>
<dbReference type="EMBL" id="RXLP01000027">
    <property type="protein sequence ID" value="TCD53551.1"/>
    <property type="molecule type" value="Genomic_DNA"/>
</dbReference>
<dbReference type="NCBIfam" id="TIGR00360">
    <property type="entry name" value="ComEC_N-term"/>
    <property type="match status" value="1"/>
</dbReference>
<dbReference type="Pfam" id="PF03772">
    <property type="entry name" value="Competence"/>
    <property type="match status" value="1"/>
</dbReference>
<dbReference type="AlphaFoldDB" id="A0A4R0QWD2"/>
<feature type="transmembrane region" description="Helical" evidence="6">
    <location>
        <begin position="37"/>
        <end position="59"/>
    </location>
</feature>
<feature type="transmembrane region" description="Helical" evidence="6">
    <location>
        <begin position="541"/>
        <end position="560"/>
    </location>
</feature>
<evidence type="ECO:0000256" key="2">
    <source>
        <dbReference type="ARBA" id="ARBA00022475"/>
    </source>
</evidence>
<evidence type="ECO:0000256" key="1">
    <source>
        <dbReference type="ARBA" id="ARBA00004651"/>
    </source>
</evidence>
<organism evidence="8 9">
    <name type="scientific">Alloscardovia theropitheci</name>
    <dbReference type="NCBI Taxonomy" id="2496842"/>
    <lineage>
        <taxon>Bacteria</taxon>
        <taxon>Bacillati</taxon>
        <taxon>Actinomycetota</taxon>
        <taxon>Actinomycetes</taxon>
        <taxon>Bifidobacteriales</taxon>
        <taxon>Bifidobacteriaceae</taxon>
        <taxon>Alloscardovia</taxon>
    </lineage>
</organism>
<feature type="transmembrane region" description="Helical" evidence="6">
    <location>
        <begin position="93"/>
        <end position="113"/>
    </location>
</feature>
<keyword evidence="5 6" id="KW-0472">Membrane</keyword>
<feature type="transmembrane region" description="Helical" evidence="6">
    <location>
        <begin position="411"/>
        <end position="432"/>
    </location>
</feature>
<dbReference type="InterPro" id="IPR004477">
    <property type="entry name" value="ComEC_N"/>
</dbReference>
<evidence type="ECO:0000259" key="7">
    <source>
        <dbReference type="Pfam" id="PF03772"/>
    </source>
</evidence>
<evidence type="ECO:0000313" key="8">
    <source>
        <dbReference type="EMBL" id="TCD53551.1"/>
    </source>
</evidence>
<comment type="caution">
    <text evidence="8">The sequence shown here is derived from an EMBL/GenBank/DDBJ whole genome shotgun (WGS) entry which is preliminary data.</text>
</comment>
<evidence type="ECO:0000256" key="5">
    <source>
        <dbReference type="ARBA" id="ARBA00023136"/>
    </source>
</evidence>
<dbReference type="Proteomes" id="UP000291289">
    <property type="component" value="Unassembled WGS sequence"/>
</dbReference>
<reference evidence="8 9" key="1">
    <citation type="submission" date="2018-12" db="EMBL/GenBank/DDBJ databases">
        <title>Alloscrdovia theropitheci sp. nov: a novel taxon from the feces of the bleeding-herat monkey (Theropithecus geleda).</title>
        <authorList>
            <person name="Modesto M."/>
        </authorList>
    </citation>
    <scope>NUCLEOTIDE SEQUENCE [LARGE SCALE GENOMIC DNA]</scope>
    <source>
        <strain evidence="8 9">GLDI4/2</strain>
    </source>
</reference>
<dbReference type="PANTHER" id="PTHR30619:SF7">
    <property type="entry name" value="BETA-LACTAMASE DOMAIN PROTEIN"/>
    <property type="match status" value="1"/>
</dbReference>
<evidence type="ECO:0000256" key="3">
    <source>
        <dbReference type="ARBA" id="ARBA00022692"/>
    </source>
</evidence>
<dbReference type="PANTHER" id="PTHR30619">
    <property type="entry name" value="DNA INTERNALIZATION/COMPETENCE PROTEIN COMEC/REC2"/>
    <property type="match status" value="1"/>
</dbReference>
<dbReference type="OrthoDB" id="7177610at2"/>
<evidence type="ECO:0000256" key="6">
    <source>
        <dbReference type="SAM" id="Phobius"/>
    </source>
</evidence>
<dbReference type="InterPro" id="IPR052159">
    <property type="entry name" value="Competence_DNA_uptake"/>
</dbReference>
<feature type="transmembrane region" description="Helical" evidence="6">
    <location>
        <begin position="343"/>
        <end position="364"/>
    </location>
</feature>
<sequence>MFGYSRHDFRLVIPVILSWSVAAYLMCDLVATRRIFVYRMLLIACALILTGLAVLSMIITKSRGKRAYKSFSLTAGLSAHTVVHNVFNSFVYVRTYVLLCVCIVMCVIVRCDLDWLRYNADVQSEFSSVNSYDISAVVKINSPVMTTHVRGFKCSVQSRALSIHKDGVRQASSMLMRIYGRSTAQCNLKRGALYEVSGQLKKSEYIREKWMLQIGKTTLHTSSKGNFANESLDSVRLIRDASGIDNTINFIQAQFLAQTSKLDVQAAILVPGITIGVLGSDAYLIDDMDQDGSSNRSTSLRMEAKKVKDAFRIAGIIHVLAVSGGHFALAISAVTWILKRWRVYRWIRSIGVLCANCAVFAMMYPSDSTVRAFAMGFVTAGYTAVGRRIQGCASLCTAIIILLLFDPSYAVSIGFSLSCAAVFGILVCTKPLADYLMHVMPRKLALPCAVTISANCATLPISVGIMPSIPIYAVISNMVVAIPMDIATVCGLCALSISWIIPEAGLACAWIAGKATEVITQVCFIIQRLPFAQVTCTAEQLLGVYCCIGLVALIIAWVISQKSKKSAFEKSYRIPVKQRWIQYWSQMWKDTLGIERILNNGGARV</sequence>
<keyword evidence="3 6" id="KW-0812">Transmembrane</keyword>
<feature type="transmembrane region" description="Helical" evidence="6">
    <location>
        <begin position="444"/>
        <end position="465"/>
    </location>
</feature>